<evidence type="ECO:0000313" key="3">
    <source>
        <dbReference type="Proteomes" id="UP000595858"/>
    </source>
</evidence>
<dbReference type="EMBL" id="AP023447">
    <property type="protein sequence ID" value="BCL44580.1"/>
    <property type="molecule type" value="Genomic_DNA"/>
</dbReference>
<dbReference type="Proteomes" id="UP000595858">
    <property type="component" value="Chromosome"/>
</dbReference>
<keyword evidence="1" id="KW-0472">Membrane</keyword>
<sequence>MSYSDTVATLSFVISCAAFAMPYYRDHRAKQKERRKELLEIFTRTKWSNEGDVFTTPKAHYTLDLKKAGGLSNVYGTLWINVDQSYYEFSGEINSKGVLKTKLRIPVGKWGANIAKAKFIYSEDTGEITYKFDGFIDNKDMASENDVLDTVQNLWRAPTS</sequence>
<protein>
    <submittedName>
        <fullName evidence="2">Uncharacterized protein</fullName>
    </submittedName>
</protein>
<reference evidence="2" key="1">
    <citation type="journal article" date="2020" name="J Glob Antimicrob Resist">
        <title>Genomic characterization of clinical Enterobacter roggenkampii co-harboring blaIMP-1- and blaGES-5-encoding IncP6 and mcr-9-encoding IncHI2 plasmids isolated in Japan.</title>
        <authorList>
            <person name="Umeda K."/>
            <person name="Nakamura H."/>
            <person name="Fukuda A."/>
            <person name="Matsumoto Y."/>
            <person name="Motooka D."/>
            <person name="Nakamura S."/>
            <person name="Yasui Y."/>
            <person name="Yoshida H."/>
            <person name="Kawahara R."/>
        </authorList>
    </citation>
    <scope>NUCLEOTIDE SEQUENCE</scope>
    <source>
        <strain evidence="2">OIPH-N260</strain>
    </source>
</reference>
<proteinExistence type="predicted"/>
<dbReference type="AlphaFoldDB" id="A0AAU9BVT1"/>
<evidence type="ECO:0000256" key="1">
    <source>
        <dbReference type="SAM" id="Phobius"/>
    </source>
</evidence>
<keyword evidence="1" id="KW-1133">Transmembrane helix</keyword>
<keyword evidence="1" id="KW-0812">Transmembrane</keyword>
<dbReference type="RefSeq" id="WP_180248085.1">
    <property type="nucleotide sequence ID" value="NZ_AP023447.1"/>
</dbReference>
<organism evidence="2 3">
    <name type="scientific">Enterobacter roggenkampii</name>
    <dbReference type="NCBI Taxonomy" id="1812935"/>
    <lineage>
        <taxon>Bacteria</taxon>
        <taxon>Pseudomonadati</taxon>
        <taxon>Pseudomonadota</taxon>
        <taxon>Gammaproteobacteria</taxon>
        <taxon>Enterobacterales</taxon>
        <taxon>Enterobacteriaceae</taxon>
        <taxon>Enterobacter</taxon>
        <taxon>Enterobacter cloacae complex</taxon>
    </lineage>
</organism>
<gene>
    <name evidence="2" type="ORF">OIPHN260_40820</name>
</gene>
<evidence type="ECO:0000313" key="2">
    <source>
        <dbReference type="EMBL" id="BCL44580.1"/>
    </source>
</evidence>
<name>A0AAU9BVT1_9ENTR</name>
<feature type="transmembrane region" description="Helical" evidence="1">
    <location>
        <begin position="6"/>
        <end position="24"/>
    </location>
</feature>
<accession>A0AAU9BVT1</accession>